<organism evidence="2 3">
    <name type="scientific">Corynespora cassiicola Philippines</name>
    <dbReference type="NCBI Taxonomy" id="1448308"/>
    <lineage>
        <taxon>Eukaryota</taxon>
        <taxon>Fungi</taxon>
        <taxon>Dikarya</taxon>
        <taxon>Ascomycota</taxon>
        <taxon>Pezizomycotina</taxon>
        <taxon>Dothideomycetes</taxon>
        <taxon>Pleosporomycetidae</taxon>
        <taxon>Pleosporales</taxon>
        <taxon>Corynesporascaceae</taxon>
        <taxon>Corynespora</taxon>
    </lineage>
</organism>
<dbReference type="AlphaFoldDB" id="A0A2T2NZC4"/>
<dbReference type="PANTHER" id="PTHR10622">
    <property type="entry name" value="HET DOMAIN-CONTAINING PROTEIN"/>
    <property type="match status" value="1"/>
</dbReference>
<dbReference type="EMBL" id="KZ678131">
    <property type="protein sequence ID" value="PSN70767.1"/>
    <property type="molecule type" value="Genomic_DNA"/>
</dbReference>
<dbReference type="Proteomes" id="UP000240883">
    <property type="component" value="Unassembled WGS sequence"/>
</dbReference>
<evidence type="ECO:0000313" key="3">
    <source>
        <dbReference type="Proteomes" id="UP000240883"/>
    </source>
</evidence>
<proteinExistence type="predicted"/>
<dbReference type="Pfam" id="PF06985">
    <property type="entry name" value="HET"/>
    <property type="match status" value="1"/>
</dbReference>
<sequence length="253" mass="29052">MRLLHTITMQLTEFFGDIPDYVILSHRWRDGEVTFDDIHQPHAPIMQGYQKVRNACIQAARDGFEYIWIDTCCIDKRSSTELSEAINSMWKWYWKASICYAYLDDVPGIDSADKSYQLHSFKESTWFTRGWTLQELLAPAVVEFYSSDWALFGTKSSLLEIVSSVTRVPSSALISRQNIALATVAQKLSWAASRQTKKEEDTAYCLLGLLDVSMPLIYGEGRKAFYRLQRQLMESSNEHTLFAWEATALDISD</sequence>
<evidence type="ECO:0000313" key="2">
    <source>
        <dbReference type="EMBL" id="PSN70767.1"/>
    </source>
</evidence>
<dbReference type="InterPro" id="IPR010730">
    <property type="entry name" value="HET"/>
</dbReference>
<accession>A0A2T2NZC4</accession>
<keyword evidence="3" id="KW-1185">Reference proteome</keyword>
<dbReference type="STRING" id="1448308.A0A2T2NZC4"/>
<name>A0A2T2NZC4_CORCC</name>
<dbReference type="OrthoDB" id="20872at2759"/>
<protein>
    <submittedName>
        <fullName evidence="2">HET-domain-containing protein</fullName>
    </submittedName>
</protein>
<evidence type="ECO:0000259" key="1">
    <source>
        <dbReference type="Pfam" id="PF06985"/>
    </source>
</evidence>
<feature type="domain" description="Heterokaryon incompatibility" evidence="1">
    <location>
        <begin position="21"/>
        <end position="104"/>
    </location>
</feature>
<dbReference type="PANTHER" id="PTHR10622:SF10">
    <property type="entry name" value="HET DOMAIN-CONTAINING PROTEIN"/>
    <property type="match status" value="1"/>
</dbReference>
<gene>
    <name evidence="2" type="ORF">BS50DRAFT_597986</name>
</gene>
<reference evidence="2 3" key="1">
    <citation type="journal article" date="2018" name="Front. Microbiol.">
        <title>Genome-Wide Analysis of Corynespora cassiicola Leaf Fall Disease Putative Effectors.</title>
        <authorList>
            <person name="Lopez D."/>
            <person name="Ribeiro S."/>
            <person name="Label P."/>
            <person name="Fumanal B."/>
            <person name="Venisse J.S."/>
            <person name="Kohler A."/>
            <person name="de Oliveira R.R."/>
            <person name="Labutti K."/>
            <person name="Lipzen A."/>
            <person name="Lail K."/>
            <person name="Bauer D."/>
            <person name="Ohm R.A."/>
            <person name="Barry K.W."/>
            <person name="Spatafora J."/>
            <person name="Grigoriev I.V."/>
            <person name="Martin F.M."/>
            <person name="Pujade-Renaud V."/>
        </authorList>
    </citation>
    <scope>NUCLEOTIDE SEQUENCE [LARGE SCALE GENOMIC DNA]</scope>
    <source>
        <strain evidence="2 3">Philippines</strain>
    </source>
</reference>